<dbReference type="InterPro" id="IPR043128">
    <property type="entry name" value="Rev_trsase/Diguanyl_cyclase"/>
</dbReference>
<keyword evidence="1" id="KW-0812">Transmembrane</keyword>
<keyword evidence="1" id="KW-0472">Membrane</keyword>
<feature type="domain" description="HAMP" evidence="3">
    <location>
        <begin position="367"/>
        <end position="420"/>
    </location>
</feature>
<dbReference type="Gene3D" id="6.10.340.10">
    <property type="match status" value="1"/>
</dbReference>
<sequence>MRTINQITLKTAVVFPFVLIFLFAIGIIVVVQKNNYEDMVADVSAKQLSTLTSNVSLELRNFLNRPFQAGLQLSHGLGFNQLYHTNNTADIQPYLLSGFQNIYQDIPQIDAIGFGGIDAEYVGFRKEPNKKYTLMVKDRRTQDQLVIYRSDTITDDIRSVIKDYDPRVRPWYVPVAQTEHPMWSPIYANVDERQDITLSALNPVFEKDKFVGVMVTDVKIDTFSEFLRQKQQETNAYIYLFDPHQRIIAQSSTGSIVSWGTKYSNKGERLLLTENGNPIINKSAQLIKQGALPLPGDVDQFTFALDEQRYFNRVTPYIDKYGLKWYIGVVIPETDLLGELARSQRDSWVIGLCVSLLGILIGLIAFNKVTAPITSTATAARNLAKGDWESQMPKPGHIYETTMLVHAFTEMANNLKATFKALRSQLLYDSLTKLYSREGLIDTCDNLRKLNGCLFLIGINKFRDINDSLGHYKGDQLLVIISERLKTLFEKDAYIARIGGDEFAIYVDNPAVKIEASLIANRIQKMFASPFTMQQESVVVNVSIGIVTEGSQSNMTLWLRNGSIALSNAKQDLTKISYYKPEMADLSRRKTLMQAKIKDAIENEEFVPYYQPIVDLKSGRVVGAEALARWHSKDGVVPPLEFISIAEESGLIAAIGKQILTKACSDTVKGMQQGKWGTDFNMHVNLSVDQLSMRDFIDTLKHVLARTGMTPSNLTLEITESRIVDNDPIIVKNMQSIRELNVQIAIDDFGTGYSSLAYLHKLPFNCLKIDRTFVNKLNEQELDNSVVAAIINMTKGMNVNLVAEGIETEKQAEMLVKLTCPLGQGFLYSRPMPYDEWPTQLVNTD</sequence>
<dbReference type="Gene3D" id="3.30.70.270">
    <property type="match status" value="1"/>
</dbReference>
<dbReference type="GO" id="GO:0016020">
    <property type="term" value="C:membrane"/>
    <property type="evidence" value="ECO:0007669"/>
    <property type="project" value="InterPro"/>
</dbReference>
<dbReference type="PROSITE" id="PS50883">
    <property type="entry name" value="EAL"/>
    <property type="match status" value="1"/>
</dbReference>
<dbReference type="Proteomes" id="UP000198854">
    <property type="component" value="Unassembled WGS sequence"/>
</dbReference>
<dbReference type="Pfam" id="PF00563">
    <property type="entry name" value="EAL"/>
    <property type="match status" value="1"/>
</dbReference>
<dbReference type="PROSITE" id="PS50885">
    <property type="entry name" value="HAMP"/>
    <property type="match status" value="1"/>
</dbReference>
<dbReference type="SMART" id="SM00304">
    <property type="entry name" value="HAMP"/>
    <property type="match status" value="1"/>
</dbReference>
<dbReference type="SUPFAM" id="SSF55073">
    <property type="entry name" value="Nucleotide cyclase"/>
    <property type="match status" value="1"/>
</dbReference>
<dbReference type="InterPro" id="IPR001633">
    <property type="entry name" value="EAL_dom"/>
</dbReference>
<dbReference type="InterPro" id="IPR003660">
    <property type="entry name" value="HAMP_dom"/>
</dbReference>
<dbReference type="CDD" id="cd12913">
    <property type="entry name" value="PDC1_MCP_like"/>
    <property type="match status" value="1"/>
</dbReference>
<dbReference type="SMART" id="SM00267">
    <property type="entry name" value="GGDEF"/>
    <property type="match status" value="1"/>
</dbReference>
<accession>A0A1G8F2B3</accession>
<evidence type="ECO:0000259" key="4">
    <source>
        <dbReference type="PROSITE" id="PS50887"/>
    </source>
</evidence>
<dbReference type="Gene3D" id="3.20.20.450">
    <property type="entry name" value="EAL domain"/>
    <property type="match status" value="1"/>
</dbReference>
<evidence type="ECO:0000259" key="3">
    <source>
        <dbReference type="PROSITE" id="PS50885"/>
    </source>
</evidence>
<evidence type="ECO:0000313" key="6">
    <source>
        <dbReference type="Proteomes" id="UP000198854"/>
    </source>
</evidence>
<proteinExistence type="predicted"/>
<dbReference type="SUPFAM" id="SSF141868">
    <property type="entry name" value="EAL domain-like"/>
    <property type="match status" value="1"/>
</dbReference>
<dbReference type="InterPro" id="IPR050706">
    <property type="entry name" value="Cyclic-di-GMP_PDE-like"/>
</dbReference>
<evidence type="ECO:0000259" key="2">
    <source>
        <dbReference type="PROSITE" id="PS50883"/>
    </source>
</evidence>
<dbReference type="Gene3D" id="3.30.450.20">
    <property type="entry name" value="PAS domain"/>
    <property type="match status" value="1"/>
</dbReference>
<dbReference type="OrthoDB" id="6635966at2"/>
<feature type="transmembrane region" description="Helical" evidence="1">
    <location>
        <begin position="12"/>
        <end position="31"/>
    </location>
</feature>
<dbReference type="InterPro" id="IPR000160">
    <property type="entry name" value="GGDEF_dom"/>
</dbReference>
<feature type="domain" description="EAL" evidence="2">
    <location>
        <begin position="590"/>
        <end position="845"/>
    </location>
</feature>
<dbReference type="GO" id="GO:0007165">
    <property type="term" value="P:signal transduction"/>
    <property type="evidence" value="ECO:0007669"/>
    <property type="project" value="InterPro"/>
</dbReference>
<dbReference type="AlphaFoldDB" id="A0A1G8F2B3"/>
<dbReference type="InterPro" id="IPR035919">
    <property type="entry name" value="EAL_sf"/>
</dbReference>
<dbReference type="CDD" id="cd01948">
    <property type="entry name" value="EAL"/>
    <property type="match status" value="1"/>
</dbReference>
<dbReference type="CDD" id="cd06225">
    <property type="entry name" value="HAMP"/>
    <property type="match status" value="1"/>
</dbReference>
<name>A0A1G8F2B3_9VIBR</name>
<feature type="domain" description="GGDEF" evidence="4">
    <location>
        <begin position="450"/>
        <end position="581"/>
    </location>
</feature>
<organism evidence="5 6">
    <name type="scientific">Vibrio xiamenensis</name>
    <dbReference type="NCBI Taxonomy" id="861298"/>
    <lineage>
        <taxon>Bacteria</taxon>
        <taxon>Pseudomonadati</taxon>
        <taxon>Pseudomonadota</taxon>
        <taxon>Gammaproteobacteria</taxon>
        <taxon>Vibrionales</taxon>
        <taxon>Vibrionaceae</taxon>
        <taxon>Vibrio</taxon>
    </lineage>
</organism>
<dbReference type="PROSITE" id="PS50887">
    <property type="entry name" value="GGDEF"/>
    <property type="match status" value="1"/>
</dbReference>
<dbReference type="Pfam" id="PF00990">
    <property type="entry name" value="GGDEF"/>
    <property type="match status" value="1"/>
</dbReference>
<keyword evidence="6" id="KW-1185">Reference proteome</keyword>
<reference evidence="5 6" key="1">
    <citation type="submission" date="2016-10" db="EMBL/GenBank/DDBJ databases">
        <authorList>
            <person name="de Groot N.N."/>
        </authorList>
    </citation>
    <scope>NUCLEOTIDE SEQUENCE [LARGE SCALE GENOMIC DNA]</scope>
    <source>
        <strain evidence="5 6">CGMCC 1.10228</strain>
    </source>
</reference>
<keyword evidence="1" id="KW-1133">Transmembrane helix</keyword>
<evidence type="ECO:0000256" key="1">
    <source>
        <dbReference type="SAM" id="Phobius"/>
    </source>
</evidence>
<dbReference type="GO" id="GO:0071111">
    <property type="term" value="F:cyclic-guanylate-specific phosphodiesterase activity"/>
    <property type="evidence" value="ECO:0007669"/>
    <property type="project" value="InterPro"/>
</dbReference>
<dbReference type="SMART" id="SM00052">
    <property type="entry name" value="EAL"/>
    <property type="match status" value="1"/>
</dbReference>
<dbReference type="SUPFAM" id="SSF158472">
    <property type="entry name" value="HAMP domain-like"/>
    <property type="match status" value="1"/>
</dbReference>
<dbReference type="STRING" id="861298.SAMN04488136_1283"/>
<dbReference type="CDD" id="cd01949">
    <property type="entry name" value="GGDEF"/>
    <property type="match status" value="1"/>
</dbReference>
<protein>
    <submittedName>
        <fullName evidence="5">Diguanylate cyclase (GGDEF) domain-containing protein</fullName>
    </submittedName>
</protein>
<dbReference type="PANTHER" id="PTHR33121">
    <property type="entry name" value="CYCLIC DI-GMP PHOSPHODIESTERASE PDEF"/>
    <property type="match status" value="1"/>
</dbReference>
<dbReference type="EMBL" id="FNDD01000028">
    <property type="protein sequence ID" value="SDH76139.1"/>
    <property type="molecule type" value="Genomic_DNA"/>
</dbReference>
<gene>
    <name evidence="5" type="ORF">SAMN04488136_1283</name>
</gene>
<dbReference type="PANTHER" id="PTHR33121:SF70">
    <property type="entry name" value="SIGNALING PROTEIN YKOW"/>
    <property type="match status" value="1"/>
</dbReference>
<dbReference type="NCBIfam" id="TIGR00254">
    <property type="entry name" value="GGDEF"/>
    <property type="match status" value="1"/>
</dbReference>
<evidence type="ECO:0000313" key="5">
    <source>
        <dbReference type="EMBL" id="SDH76139.1"/>
    </source>
</evidence>
<dbReference type="InterPro" id="IPR029787">
    <property type="entry name" value="Nucleotide_cyclase"/>
</dbReference>
<dbReference type="RefSeq" id="WP_093277722.1">
    <property type="nucleotide sequence ID" value="NZ_FNDD01000028.1"/>
</dbReference>